<evidence type="ECO:0000313" key="1">
    <source>
        <dbReference type="EMBL" id="MBB1068612.1"/>
    </source>
</evidence>
<dbReference type="EMBL" id="JACIVC010000013">
    <property type="protein sequence ID" value="MBB1068612.1"/>
    <property type="molecule type" value="Genomic_DNA"/>
</dbReference>
<dbReference type="Gene3D" id="3.60.21.10">
    <property type="match status" value="1"/>
</dbReference>
<gene>
    <name evidence="1" type="ORF">H5S40_00140</name>
</gene>
<dbReference type="RefSeq" id="WP_182597378.1">
    <property type="nucleotide sequence ID" value="NZ_JACIVC010000013.1"/>
</dbReference>
<dbReference type="SUPFAM" id="SSF56300">
    <property type="entry name" value="Metallo-dependent phosphatases"/>
    <property type="match status" value="1"/>
</dbReference>
<dbReference type="AlphaFoldDB" id="A0A7W3TPQ5"/>
<sequence length="205" mass="23835">MKFFTSDTHFFHDSILGMNDFAPRPFINVDEMNQTIINNWNNKVGENDIVYHLGDIALYFVKPQRDAYQAILEILLQLHGHLILIKGNHDSRALFKYLQNHNYVFNGLPKFQFHDVGALIKYDHRQYYLTHYPMMLGIAPQIINLHGHIHHYSVPVKENINVGIDAPELDYLTVKPKFGAPLNFKEIEEIVNKKAIHYPGQDIKA</sequence>
<dbReference type="InterPro" id="IPR029052">
    <property type="entry name" value="Metallo-depent_PP-like"/>
</dbReference>
<accession>A0A7W3TPQ5</accession>
<evidence type="ECO:0000313" key="2">
    <source>
        <dbReference type="Proteomes" id="UP000518316"/>
    </source>
</evidence>
<protein>
    <submittedName>
        <fullName evidence="1">Metallophosphoesterase family protein</fullName>
    </submittedName>
</protein>
<reference evidence="1 2" key="1">
    <citation type="submission" date="2020-07" db="EMBL/GenBank/DDBJ databases">
        <title>Description of Limosilactobacillus balticus sp. nov., Limosilactobacillus agrestis sp. nov., Limosilactobacillus albertensis sp. nov., Limosilactobacillus rudii sp. nov., Limosilactobacillus fastidiosus sp. nov., five novel Limosilactobacillus species isolated from the vertebrate gastrointestinal tract, and proposal of 6 subspecies of Limosilactobacillus reuteri adapted to the gastrointestinal tract of specific vertebrate hosts.</title>
        <authorList>
            <person name="Li F."/>
            <person name="Cheng C."/>
            <person name="Zheng J."/>
            <person name="Quevedo R.M."/>
            <person name="Li J."/>
            <person name="Roos S."/>
            <person name="Gaenzle M.G."/>
            <person name="Walter J."/>
        </authorList>
    </citation>
    <scope>NUCLEOTIDE SEQUENCE [LARGE SCALE GENOMIC DNA]</scope>
    <source>
        <strain evidence="1 2">RRLNB_1_1</strain>
    </source>
</reference>
<keyword evidence="2" id="KW-1185">Reference proteome</keyword>
<proteinExistence type="predicted"/>
<organism evidence="1 2">
    <name type="scientific">Limosilactobacillus albertensis</name>
    <dbReference type="NCBI Taxonomy" id="2759752"/>
    <lineage>
        <taxon>Bacteria</taxon>
        <taxon>Bacillati</taxon>
        <taxon>Bacillota</taxon>
        <taxon>Bacilli</taxon>
        <taxon>Lactobacillales</taxon>
        <taxon>Lactobacillaceae</taxon>
        <taxon>Limosilactobacillus</taxon>
    </lineage>
</organism>
<dbReference type="Proteomes" id="UP000518316">
    <property type="component" value="Unassembled WGS sequence"/>
</dbReference>
<name>A0A7W3TPQ5_9LACO</name>
<comment type="caution">
    <text evidence="1">The sequence shown here is derived from an EMBL/GenBank/DDBJ whole genome shotgun (WGS) entry which is preliminary data.</text>
</comment>